<dbReference type="Pfam" id="PF12848">
    <property type="entry name" value="ABC_tran_Xtn"/>
    <property type="match status" value="1"/>
</dbReference>
<evidence type="ECO:0000313" key="5">
    <source>
        <dbReference type="EMBL" id="CAG7657988.1"/>
    </source>
</evidence>
<dbReference type="Proteomes" id="UP000730618">
    <property type="component" value="Unassembled WGS sequence"/>
</dbReference>
<reference evidence="5 6" key="1">
    <citation type="submission" date="2021-06" db="EMBL/GenBank/DDBJ databases">
        <authorList>
            <person name="Criscuolo A."/>
        </authorList>
    </citation>
    <scope>NUCLEOTIDE SEQUENCE [LARGE SCALE GENOMIC DNA]</scope>
    <source>
        <strain evidence="6">CIP 111802</strain>
    </source>
</reference>
<name>A0ABM8VTZ7_9BACL</name>
<dbReference type="InterPro" id="IPR032781">
    <property type="entry name" value="ABC_tran_Xtn"/>
</dbReference>
<feature type="domain" description="ABC-transporter extension" evidence="4">
    <location>
        <begin position="80"/>
        <end position="144"/>
    </location>
</feature>
<dbReference type="PANTHER" id="PTHR42855:SF2">
    <property type="entry name" value="DRUG RESISTANCE ABC TRANSPORTER,ATP-BINDING PROTEIN"/>
    <property type="match status" value="1"/>
</dbReference>
<accession>A0ABM8VTZ7</accession>
<feature type="compositionally biased region" description="Polar residues" evidence="3">
    <location>
        <begin position="169"/>
        <end position="179"/>
    </location>
</feature>
<feature type="region of interest" description="Disordered" evidence="3">
    <location>
        <begin position="126"/>
        <end position="242"/>
    </location>
</feature>
<proteinExistence type="predicted"/>
<keyword evidence="2" id="KW-0067">ATP-binding</keyword>
<evidence type="ECO:0000256" key="1">
    <source>
        <dbReference type="ARBA" id="ARBA00022741"/>
    </source>
</evidence>
<gene>
    <name evidence="5" type="ORF">PAECIP111802_06913</name>
</gene>
<comment type="caution">
    <text evidence="5">The sequence shown here is derived from an EMBL/GenBank/DDBJ whole genome shotgun (WGS) entry which is preliminary data.</text>
</comment>
<feature type="compositionally biased region" description="Low complexity" evidence="3">
    <location>
        <begin position="158"/>
        <end position="168"/>
    </location>
</feature>
<dbReference type="PANTHER" id="PTHR42855">
    <property type="entry name" value="ABC TRANSPORTER ATP-BINDING SUBUNIT"/>
    <property type="match status" value="1"/>
</dbReference>
<evidence type="ECO:0000313" key="6">
    <source>
        <dbReference type="Proteomes" id="UP000730618"/>
    </source>
</evidence>
<organism evidence="5 6">
    <name type="scientific">Paenibacillus allorhizosphaerae</name>
    <dbReference type="NCBI Taxonomy" id="2849866"/>
    <lineage>
        <taxon>Bacteria</taxon>
        <taxon>Bacillati</taxon>
        <taxon>Bacillota</taxon>
        <taxon>Bacilli</taxon>
        <taxon>Bacillales</taxon>
        <taxon>Paenibacillaceae</taxon>
        <taxon>Paenibacillus</taxon>
    </lineage>
</organism>
<evidence type="ECO:0000259" key="4">
    <source>
        <dbReference type="Pfam" id="PF12848"/>
    </source>
</evidence>
<dbReference type="InterPro" id="IPR051309">
    <property type="entry name" value="ABCF_ATPase"/>
</dbReference>
<evidence type="ECO:0000256" key="3">
    <source>
        <dbReference type="SAM" id="MobiDB-lite"/>
    </source>
</evidence>
<feature type="compositionally biased region" description="Basic and acidic residues" evidence="3">
    <location>
        <begin position="126"/>
        <end position="151"/>
    </location>
</feature>
<dbReference type="EMBL" id="CAJVCE010000039">
    <property type="protein sequence ID" value="CAG7657988.1"/>
    <property type="molecule type" value="Genomic_DNA"/>
</dbReference>
<keyword evidence="1" id="KW-0547">Nucleotide-binding</keyword>
<protein>
    <recommendedName>
        <fullName evidence="4">ABC-transporter extension domain-containing protein</fullName>
    </recommendedName>
</protein>
<keyword evidence="6" id="KW-1185">Reference proteome</keyword>
<evidence type="ECO:0000256" key="2">
    <source>
        <dbReference type="ARBA" id="ARBA00022840"/>
    </source>
</evidence>
<sequence length="242" mass="27772">MLLIKAKDIYVEYLGRDVLDIDQLELYEYDRIGLVGANGAGKSTLLKARFLVNRFKHYSGALLVISHDRYFLDQIVDKIWELNDGRITEYWGGYTDYLVQKKEERQSQVTQYKQYVAERERLEQAIDEKKSQARKLDQKAKRADRKNRSESGGRLGHQQSQGSKQKSSITQPKYGTANRSAWRGYRARSHTKRSIPAEQSAGVAQSISDCGKGDPQTARRQGDFRQLVLPVPARGQDCDNRR</sequence>